<comment type="caution">
    <text evidence="1">The sequence shown here is derived from an EMBL/GenBank/DDBJ whole genome shotgun (WGS) entry which is preliminary data.</text>
</comment>
<sequence>MQNHIQFDAILFDKDGTIFDSEALSCEAWVETAKRFNVEFTPEMFHEFIGVPTDECYRMAHRRFGADFPMQDFIKYNRAYINDAKAKGLPQKAGFSQFFDFAKQLNIPLGLVTSAGKESTMLSFQRTDFARYFDTMITVEDVKNPKPAADCYLLACKQLSVDPKRTVVFEDSNPGIEAAIAAGCYTVAIPDTLPVSPELAGQCQHILSSFDDAYQIFR</sequence>
<reference evidence="1" key="2">
    <citation type="submission" date="2020-08" db="EMBL/GenBank/DDBJ databases">
        <authorList>
            <person name="Lai Q."/>
        </authorList>
    </citation>
    <scope>NUCLEOTIDE SEQUENCE</scope>
    <source>
        <strain evidence="1">S27-2</strain>
    </source>
</reference>
<dbReference type="PANTHER" id="PTHR18901">
    <property type="entry name" value="2-DEOXYGLUCOSE-6-PHOSPHATE PHOSPHATASE 2"/>
    <property type="match status" value="1"/>
</dbReference>
<dbReference type="SFLD" id="SFLDG01129">
    <property type="entry name" value="C1.5:_HAD__Beta-PGM__Phosphata"/>
    <property type="match status" value="1"/>
</dbReference>
<gene>
    <name evidence="1" type="ORF">H8B19_11670</name>
</gene>
<dbReference type="EMBL" id="JACNEP010000008">
    <property type="protein sequence ID" value="MBC3766536.1"/>
    <property type="molecule type" value="Genomic_DNA"/>
</dbReference>
<dbReference type="InterPro" id="IPR023214">
    <property type="entry name" value="HAD_sf"/>
</dbReference>
<dbReference type="InterPro" id="IPR023198">
    <property type="entry name" value="PGP-like_dom2"/>
</dbReference>
<dbReference type="RefSeq" id="WP_186507066.1">
    <property type="nucleotide sequence ID" value="NZ_JACNEP010000008.1"/>
</dbReference>
<evidence type="ECO:0000313" key="1">
    <source>
        <dbReference type="EMBL" id="MBC3766536.1"/>
    </source>
</evidence>
<dbReference type="Pfam" id="PF13419">
    <property type="entry name" value="HAD_2"/>
    <property type="match status" value="1"/>
</dbReference>
<dbReference type="SFLD" id="SFLDS00003">
    <property type="entry name" value="Haloacid_Dehalogenase"/>
    <property type="match status" value="1"/>
</dbReference>
<dbReference type="Gene3D" id="3.40.50.1000">
    <property type="entry name" value="HAD superfamily/HAD-like"/>
    <property type="match status" value="1"/>
</dbReference>
<reference evidence="1" key="1">
    <citation type="journal article" date="2018" name="Int. J. Syst. Evol. Microbiol.">
        <title>Neptunicella marina gen. nov., sp. nov., isolated from surface seawater.</title>
        <authorList>
            <person name="Liu X."/>
            <person name="Lai Q."/>
            <person name="Du Y."/>
            <person name="Zhang X."/>
            <person name="Liu Z."/>
            <person name="Sun F."/>
            <person name="Shao Z."/>
        </authorList>
    </citation>
    <scope>NUCLEOTIDE SEQUENCE</scope>
    <source>
        <strain evidence="1">S27-2</strain>
    </source>
</reference>
<dbReference type="InterPro" id="IPR036412">
    <property type="entry name" value="HAD-like_sf"/>
</dbReference>
<proteinExistence type="predicted"/>
<dbReference type="AlphaFoldDB" id="A0A8J6M5I2"/>
<dbReference type="PANTHER" id="PTHR18901:SF38">
    <property type="entry name" value="PSEUDOURIDINE-5'-PHOSPHATASE"/>
    <property type="match status" value="1"/>
</dbReference>
<accession>A0A8J6M5I2</accession>
<evidence type="ECO:0000313" key="2">
    <source>
        <dbReference type="Proteomes" id="UP000601768"/>
    </source>
</evidence>
<dbReference type="Proteomes" id="UP000601768">
    <property type="component" value="Unassembled WGS sequence"/>
</dbReference>
<dbReference type="SUPFAM" id="SSF56784">
    <property type="entry name" value="HAD-like"/>
    <property type="match status" value="1"/>
</dbReference>
<name>A0A8J6M5I2_9ALTE</name>
<dbReference type="InterPro" id="IPR041492">
    <property type="entry name" value="HAD_2"/>
</dbReference>
<organism evidence="1 2">
    <name type="scientific">Neptunicella marina</name>
    <dbReference type="NCBI Taxonomy" id="2125989"/>
    <lineage>
        <taxon>Bacteria</taxon>
        <taxon>Pseudomonadati</taxon>
        <taxon>Pseudomonadota</taxon>
        <taxon>Gammaproteobacteria</taxon>
        <taxon>Alteromonadales</taxon>
        <taxon>Alteromonadaceae</taxon>
        <taxon>Neptunicella</taxon>
    </lineage>
</organism>
<dbReference type="Gene3D" id="1.10.150.240">
    <property type="entry name" value="Putative phosphatase, domain 2"/>
    <property type="match status" value="1"/>
</dbReference>
<keyword evidence="2" id="KW-1185">Reference proteome</keyword>
<dbReference type="NCBIfam" id="TIGR01509">
    <property type="entry name" value="HAD-SF-IA-v3"/>
    <property type="match status" value="1"/>
</dbReference>
<protein>
    <submittedName>
        <fullName evidence="1">HAD family phosphatase</fullName>
    </submittedName>
</protein>
<dbReference type="CDD" id="cd07505">
    <property type="entry name" value="HAD_BPGM-like"/>
    <property type="match status" value="1"/>
</dbReference>
<dbReference type="InterPro" id="IPR006439">
    <property type="entry name" value="HAD-SF_hydro_IA"/>
</dbReference>
<dbReference type="SFLD" id="SFLDG01135">
    <property type="entry name" value="C1.5.6:_HAD__Beta-PGM__Phospha"/>
    <property type="match status" value="1"/>
</dbReference>